<accession>A0A1H6EGF2</accession>
<name>A0A1H6EGF2_9ACTN</name>
<keyword evidence="2" id="KW-1185">Reference proteome</keyword>
<reference evidence="1 2" key="1">
    <citation type="submission" date="2016-10" db="EMBL/GenBank/DDBJ databases">
        <authorList>
            <person name="de Groot N.N."/>
        </authorList>
    </citation>
    <scope>NUCLEOTIDE SEQUENCE [LARGE SCALE GENOMIC DNA]</scope>
    <source>
        <strain evidence="1 2">CGMCC 4.7037</strain>
    </source>
</reference>
<proteinExistence type="predicted"/>
<dbReference type="Proteomes" id="UP000236732">
    <property type="component" value="Unassembled WGS sequence"/>
</dbReference>
<evidence type="ECO:0000313" key="1">
    <source>
        <dbReference type="EMBL" id="SEG96351.1"/>
    </source>
</evidence>
<dbReference type="AlphaFoldDB" id="A0A1H6EGF2"/>
<organism evidence="1 2">
    <name type="scientific">Nonomuraea solani</name>
    <dbReference type="NCBI Taxonomy" id="1144553"/>
    <lineage>
        <taxon>Bacteria</taxon>
        <taxon>Bacillati</taxon>
        <taxon>Actinomycetota</taxon>
        <taxon>Actinomycetes</taxon>
        <taxon>Streptosporangiales</taxon>
        <taxon>Streptosporangiaceae</taxon>
        <taxon>Nonomuraea</taxon>
    </lineage>
</organism>
<dbReference type="RefSeq" id="WP_103959582.1">
    <property type="nucleotide sequence ID" value="NZ_FNVT01000009.1"/>
</dbReference>
<sequence length="99" mass="10953">MPTRQRNPCTTLGCAELTSGGHCPTCAVQAEQQRGTAADRGYDSAHRNRFRRTVSRPGIARAVSAFAVGTHNELLAAGGHARYWRQRSRAAEWRLVRHP</sequence>
<dbReference type="EMBL" id="FNVT01000009">
    <property type="protein sequence ID" value="SEG96351.1"/>
    <property type="molecule type" value="Genomic_DNA"/>
</dbReference>
<gene>
    <name evidence="1" type="ORF">SAMN05444920_109356</name>
</gene>
<protein>
    <submittedName>
        <fullName evidence="1">Uncharacterized protein</fullName>
    </submittedName>
</protein>
<evidence type="ECO:0000313" key="2">
    <source>
        <dbReference type="Proteomes" id="UP000236732"/>
    </source>
</evidence>
<dbReference type="OrthoDB" id="3234360at2"/>